<protein>
    <recommendedName>
        <fullName evidence="3">BetR domain-containing protein</fullName>
    </recommendedName>
</protein>
<gene>
    <name evidence="1" type="ORF">SAMN04487988_103303</name>
</gene>
<dbReference type="OrthoDB" id="1098026at2"/>
<dbReference type="Proteomes" id="UP000199642">
    <property type="component" value="Unassembled WGS sequence"/>
</dbReference>
<reference evidence="2" key="1">
    <citation type="submission" date="2016-10" db="EMBL/GenBank/DDBJ databases">
        <authorList>
            <person name="Varghese N."/>
            <person name="Submissions S."/>
        </authorList>
    </citation>
    <scope>NUCLEOTIDE SEQUENCE [LARGE SCALE GENOMIC DNA]</scope>
    <source>
        <strain evidence="2">DSM 19315</strain>
    </source>
</reference>
<evidence type="ECO:0008006" key="3">
    <source>
        <dbReference type="Google" id="ProtNLM"/>
    </source>
</evidence>
<dbReference type="AlphaFoldDB" id="A0A1I2RL84"/>
<keyword evidence="2" id="KW-1185">Reference proteome</keyword>
<proteinExistence type="predicted"/>
<accession>A0A1I2RL84</accession>
<dbReference type="RefSeq" id="WP_092789873.1">
    <property type="nucleotide sequence ID" value="NZ_FOPC01000003.1"/>
</dbReference>
<organism evidence="1 2">
    <name type="scientific">Algoriphagus hitonicola</name>
    <dbReference type="NCBI Taxonomy" id="435880"/>
    <lineage>
        <taxon>Bacteria</taxon>
        <taxon>Pseudomonadati</taxon>
        <taxon>Bacteroidota</taxon>
        <taxon>Cytophagia</taxon>
        <taxon>Cytophagales</taxon>
        <taxon>Cyclobacteriaceae</taxon>
        <taxon>Algoriphagus</taxon>
    </lineage>
</organism>
<dbReference type="EMBL" id="FOPC01000003">
    <property type="protein sequence ID" value="SFG41220.1"/>
    <property type="molecule type" value="Genomic_DNA"/>
</dbReference>
<dbReference type="STRING" id="435880.SAMN04487988_103303"/>
<evidence type="ECO:0000313" key="2">
    <source>
        <dbReference type="Proteomes" id="UP000199642"/>
    </source>
</evidence>
<evidence type="ECO:0000313" key="1">
    <source>
        <dbReference type="EMBL" id="SFG41220.1"/>
    </source>
</evidence>
<name>A0A1I2RL84_9BACT</name>
<sequence length="337" mass="39617">METINQHQAAFFQSLKSAIPSYSSLVDKVAETLNISMDSAYRRIRGEKLIDFEEINLLCKKFNVSVDKLFSLNSNTIVFQGKQNTFQEDNFKNWLEDVLAQLEMVNTFQNKKIYYLLKDMAPWYHFYHPELASFKFFFWKKSILFQDSLKGAKFSISDQSHHGFEPLTQKILKTYNKIETTEIWNVEGMNTTLRQIDLYQEMGIIPNPQDTKRLYQCMLEVVDHLERMTESGKKFLPHQDPGMDSADYHFFVNEFVLGDNTFFVEIDGTRITYLNYGVIYFLGTADKSFNDGMFVNLENLIKKSTQISKVGEKERNQFFNKLRRKVQLRIDAMELKV</sequence>